<protein>
    <recommendedName>
        <fullName evidence="17">Cytochrome P450</fullName>
    </recommendedName>
</protein>
<evidence type="ECO:0000256" key="6">
    <source>
        <dbReference type="ARBA" id="ARBA00022723"/>
    </source>
</evidence>
<keyword evidence="11" id="KW-0472">Membrane</keyword>
<dbReference type="InterPro" id="IPR017972">
    <property type="entry name" value="Cyt_P450_CS"/>
</dbReference>
<dbReference type="GO" id="GO:0004497">
    <property type="term" value="F:monooxygenase activity"/>
    <property type="evidence" value="ECO:0007669"/>
    <property type="project" value="UniProtKB-KW"/>
</dbReference>
<reference evidence="15" key="1">
    <citation type="submission" date="2022-12" db="EMBL/GenBank/DDBJ databases">
        <title>Draft genome assemblies for two species of Escallonia (Escalloniales).</title>
        <authorList>
            <person name="Chanderbali A."/>
            <person name="Dervinis C."/>
            <person name="Anghel I."/>
            <person name="Soltis D."/>
            <person name="Soltis P."/>
            <person name="Zapata F."/>
        </authorList>
    </citation>
    <scope>NUCLEOTIDE SEQUENCE</scope>
    <source>
        <strain evidence="15">UCBG92.1500</strain>
        <tissue evidence="15">Leaf</tissue>
    </source>
</reference>
<dbReference type="PROSITE" id="PS00086">
    <property type="entry name" value="CYTOCHROME_P450"/>
    <property type="match status" value="1"/>
</dbReference>
<name>A0AA88RNP1_9ASTE</name>
<dbReference type="InterPro" id="IPR002403">
    <property type="entry name" value="Cyt_P450_E_grp-IV"/>
</dbReference>
<organism evidence="15 16">
    <name type="scientific">Escallonia rubra</name>
    <dbReference type="NCBI Taxonomy" id="112253"/>
    <lineage>
        <taxon>Eukaryota</taxon>
        <taxon>Viridiplantae</taxon>
        <taxon>Streptophyta</taxon>
        <taxon>Embryophyta</taxon>
        <taxon>Tracheophyta</taxon>
        <taxon>Spermatophyta</taxon>
        <taxon>Magnoliopsida</taxon>
        <taxon>eudicotyledons</taxon>
        <taxon>Gunneridae</taxon>
        <taxon>Pentapetalae</taxon>
        <taxon>asterids</taxon>
        <taxon>campanulids</taxon>
        <taxon>Escalloniales</taxon>
        <taxon>Escalloniaceae</taxon>
        <taxon>Escallonia</taxon>
    </lineage>
</organism>
<comment type="caution">
    <text evidence="15">The sequence shown here is derived from an EMBL/GenBank/DDBJ whole genome shotgun (WGS) entry which is preliminary data.</text>
</comment>
<proteinExistence type="inferred from homology"/>
<gene>
    <name evidence="15" type="ORF">RJ640_007426</name>
</gene>
<evidence type="ECO:0000256" key="13">
    <source>
        <dbReference type="RuleBase" id="RU000461"/>
    </source>
</evidence>
<keyword evidence="7" id="KW-1133">Transmembrane helix</keyword>
<keyword evidence="8 13" id="KW-0560">Oxidoreductase</keyword>
<dbReference type="AlphaFoldDB" id="A0AA88RNP1"/>
<dbReference type="Pfam" id="PF00067">
    <property type="entry name" value="p450"/>
    <property type="match status" value="1"/>
</dbReference>
<feature type="signal peptide" evidence="14">
    <location>
        <begin position="1"/>
        <end position="19"/>
    </location>
</feature>
<dbReference type="Gene3D" id="1.10.630.10">
    <property type="entry name" value="Cytochrome P450"/>
    <property type="match status" value="1"/>
</dbReference>
<keyword evidence="5" id="KW-0812">Transmembrane</keyword>
<feature type="chain" id="PRO_5041743517" description="Cytochrome P450" evidence="14">
    <location>
        <begin position="20"/>
        <end position="491"/>
    </location>
</feature>
<dbReference type="GO" id="GO:0020037">
    <property type="term" value="F:heme binding"/>
    <property type="evidence" value="ECO:0007669"/>
    <property type="project" value="InterPro"/>
</dbReference>
<dbReference type="SUPFAM" id="SSF48264">
    <property type="entry name" value="Cytochrome P450"/>
    <property type="match status" value="1"/>
</dbReference>
<evidence type="ECO:0000313" key="16">
    <source>
        <dbReference type="Proteomes" id="UP001187471"/>
    </source>
</evidence>
<evidence type="ECO:0000256" key="4">
    <source>
        <dbReference type="ARBA" id="ARBA00022617"/>
    </source>
</evidence>
<evidence type="ECO:0000256" key="11">
    <source>
        <dbReference type="ARBA" id="ARBA00023136"/>
    </source>
</evidence>
<evidence type="ECO:0000256" key="2">
    <source>
        <dbReference type="ARBA" id="ARBA00004167"/>
    </source>
</evidence>
<comment type="similarity">
    <text evidence="3 13">Belongs to the cytochrome P450 family.</text>
</comment>
<sequence length="491" mass="56249">MEFLPLLSFLLLLVALVNIFLKKQKPQPAAGNHPSDEQIQLLPPGRTGLPLIGETLDYFSKLQNGVLWTFVAERMKKYSPKVFRTSLMGQPTAILCGPEGNRFVFSNEKKLVQVWLPSYFDKIFPKVDNTASGVASPNTEQTKLIRKHLPAVLKLENLIHYIGMMDTVMKQQLHTEWNHEKIKLVPAISKFTLRLACRFFLGIEDPKKVDELAIPITDVDKGIMSIPINLPGTNFYRSIKASKVMRDKIQLTVRQAKIDLHEKRESERPSLLTHMLLTADENGQLFNELFITNHVYGMLVGGYGSVTSSLTFIMKYLSELPHVYDEVLREQLEIAKSKEQNEVLNWEDVKRMKYSWNVAREALRLMPLISAAYREVTTDFTYAGYRIPKGWKLHWMAKATHENPDYFPNPKQFDPSRFEGTGPQPFAFVPFGGGPRMCPGNEYARIVILVFMHNVVTKFRWEKLLPNEKVVHTAVPTMAHGLPVRLHPHKQ</sequence>
<dbReference type="InterPro" id="IPR036396">
    <property type="entry name" value="Cyt_P450_sf"/>
</dbReference>
<keyword evidence="14" id="KW-0732">Signal</keyword>
<evidence type="ECO:0000256" key="3">
    <source>
        <dbReference type="ARBA" id="ARBA00010617"/>
    </source>
</evidence>
<evidence type="ECO:0000256" key="12">
    <source>
        <dbReference type="PIRSR" id="PIRSR602403-1"/>
    </source>
</evidence>
<dbReference type="PANTHER" id="PTHR24286">
    <property type="entry name" value="CYTOCHROME P450 26"/>
    <property type="match status" value="1"/>
</dbReference>
<dbReference type="CDD" id="cd11043">
    <property type="entry name" value="CYP90-like"/>
    <property type="match status" value="1"/>
</dbReference>
<comment type="subcellular location">
    <subcellularLocation>
        <location evidence="2">Membrane</location>
        <topology evidence="2">Single-pass membrane protein</topology>
    </subcellularLocation>
</comment>
<comment type="cofactor">
    <cofactor evidence="1 12">
        <name>heme</name>
        <dbReference type="ChEBI" id="CHEBI:30413"/>
    </cofactor>
</comment>
<evidence type="ECO:0008006" key="17">
    <source>
        <dbReference type="Google" id="ProtNLM"/>
    </source>
</evidence>
<dbReference type="EMBL" id="JAVXUO010000862">
    <property type="protein sequence ID" value="KAK2988493.1"/>
    <property type="molecule type" value="Genomic_DNA"/>
</dbReference>
<dbReference type="FunFam" id="1.10.630.10:FF:000022">
    <property type="entry name" value="Taxadiene 5-alpha hydroxylase"/>
    <property type="match status" value="1"/>
</dbReference>
<evidence type="ECO:0000256" key="7">
    <source>
        <dbReference type="ARBA" id="ARBA00022989"/>
    </source>
</evidence>
<evidence type="ECO:0000256" key="8">
    <source>
        <dbReference type="ARBA" id="ARBA00023002"/>
    </source>
</evidence>
<dbReference type="InterPro" id="IPR001128">
    <property type="entry name" value="Cyt_P450"/>
</dbReference>
<dbReference type="PRINTS" id="PR00385">
    <property type="entry name" value="P450"/>
</dbReference>
<dbReference type="PRINTS" id="PR00465">
    <property type="entry name" value="EP450IV"/>
</dbReference>
<dbReference type="GO" id="GO:0016705">
    <property type="term" value="F:oxidoreductase activity, acting on paired donors, with incorporation or reduction of molecular oxygen"/>
    <property type="evidence" value="ECO:0007669"/>
    <property type="project" value="InterPro"/>
</dbReference>
<evidence type="ECO:0000256" key="10">
    <source>
        <dbReference type="ARBA" id="ARBA00023033"/>
    </source>
</evidence>
<evidence type="ECO:0000256" key="1">
    <source>
        <dbReference type="ARBA" id="ARBA00001971"/>
    </source>
</evidence>
<evidence type="ECO:0000256" key="5">
    <source>
        <dbReference type="ARBA" id="ARBA00022692"/>
    </source>
</evidence>
<dbReference type="GO" id="GO:0005506">
    <property type="term" value="F:iron ion binding"/>
    <property type="evidence" value="ECO:0007669"/>
    <property type="project" value="InterPro"/>
</dbReference>
<evidence type="ECO:0000256" key="14">
    <source>
        <dbReference type="SAM" id="SignalP"/>
    </source>
</evidence>
<evidence type="ECO:0000313" key="15">
    <source>
        <dbReference type="EMBL" id="KAK2988493.1"/>
    </source>
</evidence>
<dbReference type="PANTHER" id="PTHR24286:SF349">
    <property type="entry name" value="CYTOCHROME P450 716A1-RELATED"/>
    <property type="match status" value="1"/>
</dbReference>
<keyword evidence="16" id="KW-1185">Reference proteome</keyword>
<dbReference type="GO" id="GO:0016020">
    <property type="term" value="C:membrane"/>
    <property type="evidence" value="ECO:0007669"/>
    <property type="project" value="UniProtKB-SubCell"/>
</dbReference>
<dbReference type="GO" id="GO:0016125">
    <property type="term" value="P:sterol metabolic process"/>
    <property type="evidence" value="ECO:0007669"/>
    <property type="project" value="TreeGrafter"/>
</dbReference>
<evidence type="ECO:0000256" key="9">
    <source>
        <dbReference type="ARBA" id="ARBA00023004"/>
    </source>
</evidence>
<keyword evidence="10 13" id="KW-0503">Monooxygenase</keyword>
<feature type="binding site" description="axial binding residue" evidence="12">
    <location>
        <position position="438"/>
    </location>
    <ligand>
        <name>heme</name>
        <dbReference type="ChEBI" id="CHEBI:30413"/>
    </ligand>
    <ligandPart>
        <name>Fe</name>
        <dbReference type="ChEBI" id="CHEBI:18248"/>
    </ligandPart>
</feature>
<keyword evidence="6 12" id="KW-0479">Metal-binding</keyword>
<keyword evidence="9 12" id="KW-0408">Iron</keyword>
<keyword evidence="4 12" id="KW-0349">Heme</keyword>
<dbReference type="Proteomes" id="UP001187471">
    <property type="component" value="Unassembled WGS sequence"/>
</dbReference>
<accession>A0AA88RNP1</accession>